<dbReference type="InterPro" id="IPR001680">
    <property type="entry name" value="WD40_rpt"/>
</dbReference>
<dbReference type="PANTHER" id="PTHR23193:SF23">
    <property type="entry name" value="NUCLEAR PORE COMPLEX PROTEIN NUP153"/>
    <property type="match status" value="1"/>
</dbReference>
<evidence type="ECO:0000256" key="1">
    <source>
        <dbReference type="ARBA" id="ARBA00004123"/>
    </source>
</evidence>
<evidence type="ECO:0000256" key="3">
    <source>
        <dbReference type="ARBA" id="ARBA00023242"/>
    </source>
</evidence>
<keyword evidence="4" id="KW-0175">Coiled coil</keyword>
<sequence>MSRFDAIADLEDDNEQEYELDYGPEPEDVEFFRFNGLVPDAKVALQDSPFESSQYPSEVSLLACSSKYGYFVAGSVDGFIFGRTKALRSAFYGAGKGETVSLSDKTHVRVEQGPVCQLRLSADELQIIVAAADGSLLIFNAQDIAKNKQNCKPVRTFQLGSRILDLRPNPQALPHLAALRLEGDVCTIFDLTTGEKDATISNDVTAVCWSPKGKQLVCGTRAGSLHQYDVAGEEKIKIDAPEEMCAGFGEEEGTRYVQDVLWVETRIFLAIYTRPRKSNDDDHVNDAYIIETPQAGKVTYSRMGEVTPVFTPEGRDGHFYMETITNFGEKVKYAIILANAATSEVSVVGQGEDGRWATWRLEENALANLPLSEKTYMDTLPLGIALDYSASEPLPPYDPSESDTGVNPVPVFYYINDEGIIGAHHCYSVELAKNGEKYNGMIEAQELDVEQEAESLQFNLSISEKEEAVPVDSTTAVVTEQEMEPSDSEVAVPSQEETSPTLPITSDTSKEIKPSDAELIVTPQQRTQPSLFSPPQHDQQKTSMFAASPFGAAIKQQDDDAFSNLLSGVQTSSAETATHGFNVTGTNKLPSFSSLGSAPKVPSIGFGFGSAPSFGGFGAATTTTQMAPLKATSTAKPTFGSTSTLGAATSTPTMKTPTFGSTSLFKSASLSSETKTESMVTQTVSAPTAKPLLAAPEETKPPASKASAPESMTLPAAKTTAAPTPSFGFGSATGSTQTTSVSKPLAFGAALSGSAAQPMPQPTFSTKPVFGATSALGSATSASTAMKPPMFGSFTSKPLTETPSVTKPVTITPQAGLEARLPKPQVKELPEIGALSVDKSSPIATPPVVPKPAVSEPVKLEPVVSKPAVSEPVESKPVTEKEPEKPKPREMTAEETLAHEFETAYFDTVDAMKMVEKQHQEVADILKRQTVSLPVAKTRKDLENEGSWNISDAQALTQITANLKSETEQLQSKNNEFEESLRHVGDKVLKLHVRESEIEKLVQLYSDSESPEKVDLKSFEDDDQQLPLDIEVQDLWDSLQALSSSCASTLNDLESKLDDLNIQEKQRKALLGKGLSLYSLRRIMRDVERDVRKKDIEVKDLEEQLGRLRLMEYQDKARKAGNRITVEDLSDEEEEEEPDTACSGIQGTDEPFSNATLQTATSFLRREIFLDNLQSVADKRKPRILKA</sequence>
<feature type="region of interest" description="Disordered" evidence="5">
    <location>
        <begin position="864"/>
        <end position="893"/>
    </location>
</feature>
<dbReference type="GO" id="GO:0006405">
    <property type="term" value="P:RNA export from nucleus"/>
    <property type="evidence" value="ECO:0007669"/>
    <property type="project" value="TreeGrafter"/>
</dbReference>
<feature type="domain" description="Nucleoporin Nup159/Nup146 N-terminal" evidence="6">
    <location>
        <begin position="57"/>
        <end position="421"/>
    </location>
</feature>
<evidence type="ECO:0000259" key="6">
    <source>
        <dbReference type="Pfam" id="PF16755"/>
    </source>
</evidence>
<protein>
    <recommendedName>
        <fullName evidence="6">Nucleoporin Nup159/Nup146 N-terminal domain-containing protein</fullName>
    </recommendedName>
</protein>
<evidence type="ECO:0000256" key="2">
    <source>
        <dbReference type="ARBA" id="ARBA00022448"/>
    </source>
</evidence>
<comment type="subcellular location">
    <subcellularLocation>
        <location evidence="1">Nucleus</location>
    </subcellularLocation>
</comment>
<comment type="caution">
    <text evidence="7">The sequence shown here is derived from an EMBL/GenBank/DDBJ whole genome shotgun (WGS) entry which is preliminary data.</text>
</comment>
<feature type="compositionally biased region" description="Acidic residues" evidence="5">
    <location>
        <begin position="1128"/>
        <end position="1139"/>
    </location>
</feature>
<dbReference type="Pfam" id="PF16755">
    <property type="entry name" value="Beta-prop_NUP159_NUP214"/>
    <property type="match status" value="1"/>
</dbReference>
<evidence type="ECO:0000256" key="4">
    <source>
        <dbReference type="SAM" id="Coils"/>
    </source>
</evidence>
<feature type="coiled-coil region" evidence="4">
    <location>
        <begin position="1050"/>
        <end position="1111"/>
    </location>
</feature>
<evidence type="ECO:0000313" key="7">
    <source>
        <dbReference type="EMBL" id="KAF7725277.1"/>
    </source>
</evidence>
<dbReference type="InterPro" id="IPR039462">
    <property type="entry name" value="Nup159/Nup146_N"/>
</dbReference>
<feature type="compositionally biased region" description="Polar residues" evidence="5">
    <location>
        <begin position="677"/>
        <end position="686"/>
    </location>
</feature>
<dbReference type="Gene3D" id="2.130.10.10">
    <property type="entry name" value="YVTN repeat-like/Quinoprotein amine dehydrogenase"/>
    <property type="match status" value="1"/>
</dbReference>
<name>A0A8H7BNN2_9FUNG</name>
<feature type="compositionally biased region" description="Basic and acidic residues" evidence="5">
    <location>
        <begin position="873"/>
        <end position="893"/>
    </location>
</feature>
<feature type="region of interest" description="Disordered" evidence="5">
    <location>
        <begin position="478"/>
        <end position="512"/>
    </location>
</feature>
<organism evidence="7 8">
    <name type="scientific">Apophysomyces ossiformis</name>
    <dbReference type="NCBI Taxonomy" id="679940"/>
    <lineage>
        <taxon>Eukaryota</taxon>
        <taxon>Fungi</taxon>
        <taxon>Fungi incertae sedis</taxon>
        <taxon>Mucoromycota</taxon>
        <taxon>Mucoromycotina</taxon>
        <taxon>Mucoromycetes</taxon>
        <taxon>Mucorales</taxon>
        <taxon>Mucorineae</taxon>
        <taxon>Mucoraceae</taxon>
        <taxon>Apophysomyces</taxon>
    </lineage>
</organism>
<dbReference type="GO" id="GO:0005643">
    <property type="term" value="C:nuclear pore"/>
    <property type="evidence" value="ECO:0007669"/>
    <property type="project" value="TreeGrafter"/>
</dbReference>
<dbReference type="OrthoDB" id="248320at2759"/>
<dbReference type="InterPro" id="IPR026054">
    <property type="entry name" value="Nucleoporin"/>
</dbReference>
<dbReference type="EMBL" id="JABAYA010000100">
    <property type="protein sequence ID" value="KAF7725277.1"/>
    <property type="molecule type" value="Genomic_DNA"/>
</dbReference>
<proteinExistence type="predicted"/>
<dbReference type="GO" id="GO:0008139">
    <property type="term" value="F:nuclear localization sequence binding"/>
    <property type="evidence" value="ECO:0007669"/>
    <property type="project" value="TreeGrafter"/>
</dbReference>
<feature type="region of interest" description="Disordered" evidence="5">
    <location>
        <begin position="670"/>
        <end position="710"/>
    </location>
</feature>
<dbReference type="SMART" id="SM00320">
    <property type="entry name" value="WD40"/>
    <property type="match status" value="2"/>
</dbReference>
<dbReference type="GO" id="GO:0017056">
    <property type="term" value="F:structural constituent of nuclear pore"/>
    <property type="evidence" value="ECO:0007669"/>
    <property type="project" value="TreeGrafter"/>
</dbReference>
<keyword evidence="8" id="KW-1185">Reference proteome</keyword>
<dbReference type="AlphaFoldDB" id="A0A8H7BNN2"/>
<reference evidence="7" key="1">
    <citation type="submission" date="2020-01" db="EMBL/GenBank/DDBJ databases">
        <title>Genome Sequencing of Three Apophysomyces-Like Fungal Strains Confirms a Novel Fungal Genus in the Mucoromycota with divergent Burkholderia-like Endosymbiotic Bacteria.</title>
        <authorList>
            <person name="Stajich J.E."/>
            <person name="Macias A.M."/>
            <person name="Carter-House D."/>
            <person name="Lovett B."/>
            <person name="Kasson L.R."/>
            <person name="Berry K."/>
            <person name="Grigoriev I."/>
            <person name="Chang Y."/>
            <person name="Spatafora J."/>
            <person name="Kasson M.T."/>
        </authorList>
    </citation>
    <scope>NUCLEOTIDE SEQUENCE</scope>
    <source>
        <strain evidence="7">NRRL A-21654</strain>
    </source>
</reference>
<dbReference type="Proteomes" id="UP000605846">
    <property type="component" value="Unassembled WGS sequence"/>
</dbReference>
<evidence type="ECO:0000256" key="5">
    <source>
        <dbReference type="SAM" id="MobiDB-lite"/>
    </source>
</evidence>
<keyword evidence="2" id="KW-0813">Transport</keyword>
<dbReference type="GO" id="GO:0006606">
    <property type="term" value="P:protein import into nucleus"/>
    <property type="evidence" value="ECO:0007669"/>
    <property type="project" value="TreeGrafter"/>
</dbReference>
<dbReference type="InterPro" id="IPR015943">
    <property type="entry name" value="WD40/YVTN_repeat-like_dom_sf"/>
</dbReference>
<gene>
    <name evidence="7" type="ORF">EC973_000287</name>
</gene>
<feature type="region of interest" description="Disordered" evidence="5">
    <location>
        <begin position="1126"/>
        <end position="1152"/>
    </location>
</feature>
<accession>A0A8H7BNN2</accession>
<dbReference type="PANTHER" id="PTHR23193">
    <property type="entry name" value="NUCLEAR PORE COMPLEX PROTEIN NUP"/>
    <property type="match status" value="1"/>
</dbReference>
<dbReference type="SUPFAM" id="SSF117289">
    <property type="entry name" value="Nucleoporin domain"/>
    <property type="match status" value="1"/>
</dbReference>
<feature type="compositionally biased region" description="Polar residues" evidence="5">
    <location>
        <begin position="1143"/>
        <end position="1152"/>
    </location>
</feature>
<keyword evidence="3" id="KW-0539">Nucleus</keyword>
<feature type="compositionally biased region" description="Polar residues" evidence="5">
    <location>
        <begin position="495"/>
        <end position="507"/>
    </location>
</feature>
<evidence type="ECO:0000313" key="8">
    <source>
        <dbReference type="Proteomes" id="UP000605846"/>
    </source>
</evidence>